<dbReference type="SMART" id="SM00430">
    <property type="entry name" value="HOLI"/>
    <property type="match status" value="1"/>
</dbReference>
<dbReference type="InterPro" id="IPR001628">
    <property type="entry name" value="Znf_hrmn_rcpt"/>
</dbReference>
<dbReference type="Proteomes" id="UP000005239">
    <property type="component" value="Unassembled WGS sequence"/>
</dbReference>
<dbReference type="SUPFAM" id="SSF48508">
    <property type="entry name" value="Nuclear receptor ligand-binding domain"/>
    <property type="match status" value="1"/>
</dbReference>
<dbReference type="SUPFAM" id="SSF57716">
    <property type="entry name" value="Glucocorticoid receptor-like (DNA-binding domain)"/>
    <property type="match status" value="1"/>
</dbReference>
<accession>A0A2A6B2J4</accession>
<dbReference type="GO" id="GO:0043565">
    <property type="term" value="F:sequence-specific DNA binding"/>
    <property type="evidence" value="ECO:0007669"/>
    <property type="project" value="InterPro"/>
</dbReference>
<accession>A0A8R1UEF4</accession>
<reference evidence="1" key="2">
    <citation type="submission" date="2022-06" db="UniProtKB">
        <authorList>
            <consortium name="EnsemblMetazoa"/>
        </authorList>
    </citation>
    <scope>IDENTIFICATION</scope>
    <source>
        <strain evidence="1">PS312</strain>
    </source>
</reference>
<dbReference type="GO" id="GO:0005634">
    <property type="term" value="C:nucleus"/>
    <property type="evidence" value="ECO:0000318"/>
    <property type="project" value="GO_Central"/>
</dbReference>
<dbReference type="PROSITE" id="PS51843">
    <property type="entry name" value="NR_LBD"/>
    <property type="match status" value="1"/>
</dbReference>
<dbReference type="Pfam" id="PF00105">
    <property type="entry name" value="zf-C4"/>
    <property type="match status" value="1"/>
</dbReference>
<dbReference type="Gene3D" id="3.30.50.10">
    <property type="entry name" value="Erythroid Transcription Factor GATA-1, subunit A"/>
    <property type="match status" value="1"/>
</dbReference>
<dbReference type="PANTHER" id="PTHR46011">
    <property type="entry name" value="NUCLEAR HORMONE RECEPTOR FAMILY MEMBER NHR-86-RELATED"/>
    <property type="match status" value="1"/>
</dbReference>
<dbReference type="InterPro" id="IPR013088">
    <property type="entry name" value="Znf_NHR/GATA"/>
</dbReference>
<sequence>MPRPKSKRKERKCLVCGGVTRVAHMGMDVCRACTVFYRRSKGKMYICRSNTRNCKIGEECRQCRLDRLSRIALNGSKAEESDGSQEDRQCNAIFQTLHSPGSQIQPYEGTPMIAKMSERYRVMCETRLTSELSCRFEPPHPLRININDYPIFPASYDTVNRANRIFLTTLLQFGAAIFPEFATFNERDQWTTVTNFFCRFRTFEAAYRANKMFPTEMEKGFQGYTLYFSEDVVDHFYDDCPNSGDMNEAKRVMRGRFKSNLGPHRESIRKINHRHEEFLASLALMFWMTDGLDVSSAVSAVSERYKETILRELHNYYRDQLHLHDYASRLGEVLMFLQTYEQRAGDMDKHLELLRLLNVYSDDTIAYRLTNI</sequence>
<dbReference type="EnsemblMetazoa" id="PPA23527.1">
    <property type="protein sequence ID" value="PPA23527.1"/>
    <property type="gene ID" value="WBGene00113081"/>
</dbReference>
<dbReference type="GO" id="GO:0003700">
    <property type="term" value="F:DNA-binding transcription factor activity"/>
    <property type="evidence" value="ECO:0000318"/>
    <property type="project" value="GO_Central"/>
</dbReference>
<evidence type="ECO:0000313" key="1">
    <source>
        <dbReference type="EnsemblMetazoa" id="PPA23527.1"/>
    </source>
</evidence>
<keyword evidence="2" id="KW-1185">Reference proteome</keyword>
<name>A0A2A6B2J4_PRIPA</name>
<protein>
    <submittedName>
        <fullName evidence="1">Nuclear receptor</fullName>
    </submittedName>
</protein>
<dbReference type="InterPro" id="IPR035500">
    <property type="entry name" value="NHR-like_dom_sf"/>
</dbReference>
<dbReference type="PROSITE" id="PS51030">
    <property type="entry name" value="NUCLEAR_REC_DBD_2"/>
    <property type="match status" value="1"/>
</dbReference>
<dbReference type="GO" id="GO:0008270">
    <property type="term" value="F:zinc ion binding"/>
    <property type="evidence" value="ECO:0007669"/>
    <property type="project" value="InterPro"/>
</dbReference>
<gene>
    <name evidence="1" type="primary">WBGene00113081</name>
</gene>
<dbReference type="Pfam" id="PF00104">
    <property type="entry name" value="Hormone_recep"/>
    <property type="match status" value="1"/>
</dbReference>
<evidence type="ECO:0000313" key="2">
    <source>
        <dbReference type="Proteomes" id="UP000005239"/>
    </source>
</evidence>
<dbReference type="InterPro" id="IPR000536">
    <property type="entry name" value="Nucl_hrmn_rcpt_lig-bd"/>
</dbReference>
<organism evidence="1 2">
    <name type="scientific">Pristionchus pacificus</name>
    <name type="common">Parasitic nematode worm</name>
    <dbReference type="NCBI Taxonomy" id="54126"/>
    <lineage>
        <taxon>Eukaryota</taxon>
        <taxon>Metazoa</taxon>
        <taxon>Ecdysozoa</taxon>
        <taxon>Nematoda</taxon>
        <taxon>Chromadorea</taxon>
        <taxon>Rhabditida</taxon>
        <taxon>Rhabditina</taxon>
        <taxon>Diplogasteromorpha</taxon>
        <taxon>Diplogasteroidea</taxon>
        <taxon>Neodiplogasteridae</taxon>
        <taxon>Pristionchus</taxon>
    </lineage>
</organism>
<dbReference type="AlphaFoldDB" id="A0A2A6B2J4"/>
<proteinExistence type="predicted"/>
<dbReference type="SMART" id="SM00399">
    <property type="entry name" value="ZnF_C4"/>
    <property type="match status" value="1"/>
</dbReference>
<reference evidence="2" key="1">
    <citation type="journal article" date="2008" name="Nat. Genet.">
        <title>The Pristionchus pacificus genome provides a unique perspective on nematode lifestyle and parasitism.</title>
        <authorList>
            <person name="Dieterich C."/>
            <person name="Clifton S.W."/>
            <person name="Schuster L.N."/>
            <person name="Chinwalla A."/>
            <person name="Delehaunty K."/>
            <person name="Dinkelacker I."/>
            <person name="Fulton L."/>
            <person name="Fulton R."/>
            <person name="Godfrey J."/>
            <person name="Minx P."/>
            <person name="Mitreva M."/>
            <person name="Roeseler W."/>
            <person name="Tian H."/>
            <person name="Witte H."/>
            <person name="Yang S.P."/>
            <person name="Wilson R.K."/>
            <person name="Sommer R.J."/>
        </authorList>
    </citation>
    <scope>NUCLEOTIDE SEQUENCE [LARGE SCALE GENOMIC DNA]</scope>
    <source>
        <strain evidence="2">PS312</strain>
    </source>
</reference>
<dbReference type="PANTHER" id="PTHR46011:SF6">
    <property type="entry name" value="HIGH ZINC ACTIVATED NUCLEAR RECEPTOR PROTEIN"/>
    <property type="match status" value="1"/>
</dbReference>
<dbReference type="Gene3D" id="1.10.565.10">
    <property type="entry name" value="Retinoid X Receptor"/>
    <property type="match status" value="1"/>
</dbReference>